<dbReference type="EMBL" id="JAPDRQ010000013">
    <property type="protein sequence ID" value="KAJ9662739.1"/>
    <property type="molecule type" value="Genomic_DNA"/>
</dbReference>
<sequence>MATVSPMPTTEVARGRVVAPDLIAAASTPTQTTVPMKPEELESRASEYIMQEKFNRSFTLPATEAHGELSVTYAVGGLDSADAPTMLFIGGMLGGRYLASIFDYIGTERGMRIVVTDRPGLGGSTPVQPSLRLPVWLETVPVLMRAINARHVSLSAHSCGVIYALNTIYSMPWILPPSNRKLYLFSPWVPPDHSGVTFLSIASQLPSALINSFDSIVRFVNSTVVPTVHFSGVISGAVSAPFSKTCRDNPTDSKARFQKHERDDLCREYCGVSAAEVAAQSEVLMRCVFSESIRGSNHEVLLLLRKDVAGSWGPCDNYESYADALEAKLQEHYQHAEREEGGPTSAPAATAALNASATQYRFVLKVFWAESDKLIGKKGEEYFNKCFQRFTWDGQSSNGEHKSCLLYESEVVPDTDHDTLILPQNGALPKILGDIWKEQDEQTLCSLGQS</sequence>
<gene>
    <name evidence="1" type="ORF">H2198_001188</name>
</gene>
<comment type="caution">
    <text evidence="1">The sequence shown here is derived from an EMBL/GenBank/DDBJ whole genome shotgun (WGS) entry which is preliminary data.</text>
</comment>
<organism evidence="1 2">
    <name type="scientific">Neophaeococcomyces mojaviensis</name>
    <dbReference type="NCBI Taxonomy" id="3383035"/>
    <lineage>
        <taxon>Eukaryota</taxon>
        <taxon>Fungi</taxon>
        <taxon>Dikarya</taxon>
        <taxon>Ascomycota</taxon>
        <taxon>Pezizomycotina</taxon>
        <taxon>Eurotiomycetes</taxon>
        <taxon>Chaetothyriomycetidae</taxon>
        <taxon>Chaetothyriales</taxon>
        <taxon>Chaetothyriales incertae sedis</taxon>
        <taxon>Neophaeococcomyces</taxon>
    </lineage>
</organism>
<dbReference type="Proteomes" id="UP001172386">
    <property type="component" value="Unassembled WGS sequence"/>
</dbReference>
<evidence type="ECO:0000313" key="1">
    <source>
        <dbReference type="EMBL" id="KAJ9662739.1"/>
    </source>
</evidence>
<keyword evidence="2" id="KW-1185">Reference proteome</keyword>
<protein>
    <submittedName>
        <fullName evidence="1">Uncharacterized protein</fullName>
    </submittedName>
</protein>
<name>A0ACC3AI28_9EURO</name>
<evidence type="ECO:0000313" key="2">
    <source>
        <dbReference type="Proteomes" id="UP001172386"/>
    </source>
</evidence>
<proteinExistence type="predicted"/>
<accession>A0ACC3AI28</accession>
<reference evidence="1" key="1">
    <citation type="submission" date="2022-10" db="EMBL/GenBank/DDBJ databases">
        <title>Culturing micro-colonial fungi from biological soil crusts in the Mojave desert and describing Neophaeococcomyces mojavensis, and introducing the new genera and species Taxawa tesnikishii.</title>
        <authorList>
            <person name="Kurbessoian T."/>
            <person name="Stajich J.E."/>
        </authorList>
    </citation>
    <scope>NUCLEOTIDE SEQUENCE</scope>
    <source>
        <strain evidence="1">JES_112</strain>
    </source>
</reference>